<proteinExistence type="predicted"/>
<dbReference type="PROSITE" id="PS50164">
    <property type="entry name" value="GIY_YIG"/>
    <property type="match status" value="1"/>
</dbReference>
<dbReference type="RefSeq" id="YP_002213592.1">
    <property type="nucleotide sequence ID" value="NC_011194.1"/>
</dbReference>
<dbReference type="EMBL" id="EU100743">
    <property type="protein sequence ID" value="ABU50165.1"/>
    <property type="molecule type" value="Genomic_DNA"/>
</dbReference>
<evidence type="ECO:0000313" key="3">
    <source>
        <dbReference type="EMBL" id="ABU50165.1"/>
    </source>
</evidence>
<dbReference type="InterPro" id="IPR010896">
    <property type="entry name" value="NUMOD1"/>
</dbReference>
<dbReference type="GO" id="GO:0004519">
    <property type="term" value="F:endonuclease activity"/>
    <property type="evidence" value="ECO:0007669"/>
    <property type="project" value="UniProtKB-KW"/>
</dbReference>
<dbReference type="Pfam" id="PF07453">
    <property type="entry name" value="NUMOD1"/>
    <property type="match status" value="1"/>
</dbReference>
<organism evidence="3">
    <name type="scientific">Beauveria brongniartii</name>
    <dbReference type="NCBI Taxonomy" id="118266"/>
    <lineage>
        <taxon>Eukaryota</taxon>
        <taxon>Fungi</taxon>
        <taxon>Dikarya</taxon>
        <taxon>Ascomycota</taxon>
        <taxon>Pezizomycotina</taxon>
        <taxon>Sordariomycetes</taxon>
        <taxon>Hypocreomycetidae</taxon>
        <taxon>Hypocreales</taxon>
        <taxon>Cordycipitaceae</taxon>
        <taxon>Beauveria</taxon>
    </lineage>
</organism>
<name>B5KPZ5_9HYPO</name>
<keyword evidence="1" id="KW-0812">Transmembrane</keyword>
<dbReference type="SUPFAM" id="SSF64496">
    <property type="entry name" value="DNA-binding domain of intron-encoded endonucleases"/>
    <property type="match status" value="1"/>
</dbReference>
<feature type="transmembrane region" description="Helical" evidence="1">
    <location>
        <begin position="248"/>
        <end position="266"/>
    </location>
</feature>
<feature type="domain" description="GIY-YIG" evidence="2">
    <location>
        <begin position="34"/>
        <end position="119"/>
    </location>
</feature>
<dbReference type="InterPro" id="IPR000305">
    <property type="entry name" value="GIY-YIG_endonuc"/>
</dbReference>
<accession>B5KPZ5</accession>
<dbReference type="SMART" id="SM00465">
    <property type="entry name" value="GIYc"/>
    <property type="match status" value="1"/>
</dbReference>
<keyword evidence="1" id="KW-0472">Membrane</keyword>
<evidence type="ECO:0000259" key="2">
    <source>
        <dbReference type="PROSITE" id="PS50164"/>
    </source>
</evidence>
<keyword evidence="3" id="KW-0540">Nuclease</keyword>
<dbReference type="Pfam" id="PF01541">
    <property type="entry name" value="GIY-YIG"/>
    <property type="match status" value="1"/>
</dbReference>
<dbReference type="Gene3D" id="3.40.1440.10">
    <property type="entry name" value="GIY-YIG endonuclease"/>
    <property type="match status" value="1"/>
</dbReference>
<dbReference type="AlphaFoldDB" id="B5KPZ5"/>
<protein>
    <submittedName>
        <fullName evidence="3">GIY-YIG endonuclease</fullName>
    </submittedName>
</protein>
<geneLocation type="mitochondrion" evidence="3"/>
<dbReference type="InterPro" id="IPR006350">
    <property type="entry name" value="Intron_endoG1"/>
</dbReference>
<dbReference type="SUPFAM" id="SSF82771">
    <property type="entry name" value="GIY-YIG endonuclease"/>
    <property type="match status" value="1"/>
</dbReference>
<feature type="non-terminal residue" evidence="3">
    <location>
        <position position="1"/>
    </location>
</feature>
<keyword evidence="3" id="KW-0378">Hydrolase</keyword>
<evidence type="ECO:0000256" key="1">
    <source>
        <dbReference type="SAM" id="Phobius"/>
    </source>
</evidence>
<keyword evidence="1" id="KW-1133">Transmembrane helix</keyword>
<dbReference type="CDD" id="cd10445">
    <property type="entry name" value="GIY-YIG_bI1_like"/>
    <property type="match status" value="1"/>
</dbReference>
<sequence length="270" mass="31355">LFQILRITMEKIIPVKMYNNAFIKKSKIFLDNKNKSGIYKWINNINGNTYIGSGLNLTKRIGDYFNESELKRNPRPIHAALLKHGHDNFTLEILEYCKPDELIKREQYYLDLMKPEYNILKNAYSLLGFKHSDETITRLKLKSISEEHKKILSSAHLGKEVSQEIRDKLSLATTNYKKNNPLSPEALANIKAKTTEREGKKVRILNIKTNETLDFSTLTEAGEYLGIKRQAIRNAINRGSIVKQQYRIFWAIIIFSLIYSAIVMCIRDRL</sequence>
<keyword evidence="3" id="KW-0255">Endonuclease</keyword>
<dbReference type="InterPro" id="IPR035901">
    <property type="entry name" value="GIY-YIG_endonuc_sf"/>
</dbReference>
<reference evidence="3" key="1">
    <citation type="journal article" date="2010" name="BMC Microbiol.">
        <title>Phylogenetic and biogeographic implications inferred by mitochondrial intergenic region analyses and ITS1-5.8S-ITS2 of the entomopathogenic fungi Beauveria bassiana and B. brongniartii.</title>
        <authorList>
            <person name="Ghikas D.V."/>
            <person name="Kouvelis V.N."/>
            <person name="Typas M.A."/>
        </authorList>
    </citation>
    <scope>NUCLEOTIDE SEQUENCE</scope>
    <source>
        <strain evidence="3">IMBST95031</strain>
    </source>
</reference>
<dbReference type="GeneID" id="6870596"/>
<keyword evidence="3" id="KW-0496">Mitochondrion</keyword>
<gene>
    <name evidence="3" type="primary">rnl</name>
</gene>
<dbReference type="NCBIfam" id="TIGR01453">
    <property type="entry name" value="grpIintron_endo"/>
    <property type="match status" value="1"/>
</dbReference>